<dbReference type="Pfam" id="PF08843">
    <property type="entry name" value="AbiEii"/>
    <property type="match status" value="1"/>
</dbReference>
<dbReference type="RefSeq" id="WP_171189877.1">
    <property type="nucleotide sequence ID" value="NZ_WTPX01000247.1"/>
</dbReference>
<evidence type="ECO:0008006" key="3">
    <source>
        <dbReference type="Google" id="ProtNLM"/>
    </source>
</evidence>
<proteinExistence type="predicted"/>
<accession>A0ABX1VJG8</accession>
<protein>
    <recommendedName>
        <fullName evidence="3">Nucleotidyltransferase family protein</fullName>
    </recommendedName>
</protein>
<sequence>MSRTAILAPPVADAGGGVIPYERRLDMNRRWALSEGGKHFEGRSEVETSLHRIADRLNALGVPYALVGGMALFQHGFRRFTEDVDLLVTQDGLNRIHENLRGRGYLPPFEKSKNLRDTQTGVRIEFLVTGRYPGKGEEIPISFPDPAEVGVDLDGLRCVRLETLVELKLASGKDHPPRFKDLVDVQSVIKALDLPRGFSEKLHPYVRSEFLKWWDAAQTETSEEEL</sequence>
<evidence type="ECO:0000313" key="2">
    <source>
        <dbReference type="Proteomes" id="UP000609651"/>
    </source>
</evidence>
<organism evidence="1 2">
    <name type="scientific">Alienimonas chondri</name>
    <dbReference type="NCBI Taxonomy" id="2681879"/>
    <lineage>
        <taxon>Bacteria</taxon>
        <taxon>Pseudomonadati</taxon>
        <taxon>Planctomycetota</taxon>
        <taxon>Planctomycetia</taxon>
        <taxon>Planctomycetales</taxon>
        <taxon>Planctomycetaceae</taxon>
        <taxon>Alienimonas</taxon>
    </lineage>
</organism>
<evidence type="ECO:0000313" key="1">
    <source>
        <dbReference type="EMBL" id="NNJ27975.1"/>
    </source>
</evidence>
<name>A0ABX1VJG8_9PLAN</name>
<dbReference type="InterPro" id="IPR014942">
    <property type="entry name" value="AbiEii"/>
</dbReference>
<dbReference type="Gene3D" id="3.30.460.40">
    <property type="match status" value="1"/>
</dbReference>
<dbReference type="EMBL" id="WTPX01000247">
    <property type="protein sequence ID" value="NNJ27975.1"/>
    <property type="molecule type" value="Genomic_DNA"/>
</dbReference>
<keyword evidence="2" id="KW-1185">Reference proteome</keyword>
<dbReference type="Proteomes" id="UP000609651">
    <property type="component" value="Unassembled WGS sequence"/>
</dbReference>
<gene>
    <name evidence="1" type="ORF">LzC2_40860</name>
</gene>
<reference evidence="1 2" key="1">
    <citation type="journal article" date="2020" name="Syst. Appl. Microbiol.">
        <title>Alienimonas chondri sp. nov., a novel planctomycete isolated from the biofilm of the red alga Chondrus crispus.</title>
        <authorList>
            <person name="Vitorino I."/>
            <person name="Albuquerque L."/>
            <person name="Wiegand S."/>
            <person name="Kallscheuer N."/>
            <person name="da Costa M.S."/>
            <person name="Lobo-da-Cunha A."/>
            <person name="Jogler C."/>
            <person name="Lage O.M."/>
        </authorList>
    </citation>
    <scope>NUCLEOTIDE SEQUENCE [LARGE SCALE GENOMIC DNA]</scope>
    <source>
        <strain evidence="1 2">LzC2</strain>
    </source>
</reference>
<dbReference type="SUPFAM" id="SSF81301">
    <property type="entry name" value="Nucleotidyltransferase"/>
    <property type="match status" value="1"/>
</dbReference>
<dbReference type="InterPro" id="IPR043519">
    <property type="entry name" value="NT_sf"/>
</dbReference>
<comment type="caution">
    <text evidence="1">The sequence shown here is derived from an EMBL/GenBank/DDBJ whole genome shotgun (WGS) entry which is preliminary data.</text>
</comment>